<name>A0A4R0PC46_9HYPH</name>
<accession>A0A4R0PC46</accession>
<proteinExistence type="predicted"/>
<organism evidence="3 4">
    <name type="scientific">Oricola cellulosilytica</name>
    <dbReference type="NCBI Taxonomy" id="1429082"/>
    <lineage>
        <taxon>Bacteria</taxon>
        <taxon>Pseudomonadati</taxon>
        <taxon>Pseudomonadota</taxon>
        <taxon>Alphaproteobacteria</taxon>
        <taxon>Hyphomicrobiales</taxon>
        <taxon>Ahrensiaceae</taxon>
        <taxon>Oricola</taxon>
    </lineage>
</organism>
<feature type="signal peptide" evidence="2">
    <location>
        <begin position="1"/>
        <end position="30"/>
    </location>
</feature>
<reference evidence="3 4" key="1">
    <citation type="journal article" date="2015" name="Antonie Van Leeuwenhoek">
        <title>Oricola cellulosilytica gen. nov., sp. nov., a cellulose-degrading bacterium of the family Phyllobacteriaceae isolated from surface seashore water, and emended descriptions of Mesorhizobium loti and Phyllobacterium myrsinacearum.</title>
        <authorList>
            <person name="Hameed A."/>
            <person name="Shahina M."/>
            <person name="Lai W.A."/>
            <person name="Lin S.Y."/>
            <person name="Young L.S."/>
            <person name="Liu Y.C."/>
            <person name="Hsu Y.H."/>
            <person name="Young C.C."/>
        </authorList>
    </citation>
    <scope>NUCLEOTIDE SEQUENCE [LARGE SCALE GENOMIC DNA]</scope>
    <source>
        <strain evidence="3 4">KCTC 52183</strain>
    </source>
</reference>
<evidence type="ECO:0000313" key="4">
    <source>
        <dbReference type="Proteomes" id="UP000291301"/>
    </source>
</evidence>
<dbReference type="EMBL" id="SJST01000002">
    <property type="protein sequence ID" value="TCD15032.1"/>
    <property type="molecule type" value="Genomic_DNA"/>
</dbReference>
<sequence length="90" mass="9319">MNTLHVLARTTSTALLAIALATGSAGTALAHQPGENQETLIDRTATGSIATRPRPDCSPADPRRELSCQPSDEQPPVGYPSAPVNPAFGL</sequence>
<comment type="caution">
    <text evidence="3">The sequence shown here is derived from an EMBL/GenBank/DDBJ whole genome shotgun (WGS) entry which is preliminary data.</text>
</comment>
<dbReference type="Proteomes" id="UP000291301">
    <property type="component" value="Unassembled WGS sequence"/>
</dbReference>
<dbReference type="AlphaFoldDB" id="A0A4R0PC46"/>
<keyword evidence="2" id="KW-0732">Signal</keyword>
<feature type="region of interest" description="Disordered" evidence="1">
    <location>
        <begin position="29"/>
        <end position="90"/>
    </location>
</feature>
<evidence type="ECO:0000256" key="1">
    <source>
        <dbReference type="SAM" id="MobiDB-lite"/>
    </source>
</evidence>
<protein>
    <submittedName>
        <fullName evidence="3">Uncharacterized protein</fullName>
    </submittedName>
</protein>
<feature type="chain" id="PRO_5020839441" evidence="2">
    <location>
        <begin position="31"/>
        <end position="90"/>
    </location>
</feature>
<gene>
    <name evidence="3" type="ORF">E0D97_05645</name>
</gene>
<evidence type="ECO:0000313" key="3">
    <source>
        <dbReference type="EMBL" id="TCD15032.1"/>
    </source>
</evidence>
<dbReference type="RefSeq" id="WP_131566506.1">
    <property type="nucleotide sequence ID" value="NZ_JAINFK010000003.1"/>
</dbReference>
<feature type="compositionally biased region" description="Polar residues" evidence="1">
    <location>
        <begin position="34"/>
        <end position="49"/>
    </location>
</feature>
<keyword evidence="4" id="KW-1185">Reference proteome</keyword>
<evidence type="ECO:0000256" key="2">
    <source>
        <dbReference type="SAM" id="SignalP"/>
    </source>
</evidence>